<dbReference type="PANTHER" id="PTHR33933:SF1">
    <property type="entry name" value="PROTEIN ADENYLYLTRANSFERASE MNTA-RELATED"/>
    <property type="match status" value="1"/>
</dbReference>
<dbReference type="EMBL" id="DSZU01000133">
    <property type="protein sequence ID" value="HGV55858.1"/>
    <property type="molecule type" value="Genomic_DNA"/>
</dbReference>
<dbReference type="InterPro" id="IPR043519">
    <property type="entry name" value="NT_sf"/>
</dbReference>
<evidence type="ECO:0000259" key="1">
    <source>
        <dbReference type="Pfam" id="PF01909"/>
    </source>
</evidence>
<comment type="caution">
    <text evidence="2">The sequence shown here is derived from an EMBL/GenBank/DDBJ whole genome shotgun (WGS) entry which is preliminary data.</text>
</comment>
<reference evidence="2" key="1">
    <citation type="journal article" date="2020" name="mSystems">
        <title>Genome- and Community-Level Interaction Insights into Carbon Utilization and Element Cycling Functions of Hydrothermarchaeota in Hydrothermal Sediment.</title>
        <authorList>
            <person name="Zhou Z."/>
            <person name="Liu Y."/>
            <person name="Xu W."/>
            <person name="Pan J."/>
            <person name="Luo Z.H."/>
            <person name="Li M."/>
        </authorList>
    </citation>
    <scope>NUCLEOTIDE SEQUENCE [LARGE SCALE GENOMIC DNA]</scope>
    <source>
        <strain evidence="2">SpSt-605</strain>
    </source>
</reference>
<evidence type="ECO:0000313" key="2">
    <source>
        <dbReference type="EMBL" id="HGV55858.1"/>
    </source>
</evidence>
<dbReference type="SUPFAM" id="SSF81301">
    <property type="entry name" value="Nucleotidyltransferase"/>
    <property type="match status" value="1"/>
</dbReference>
<dbReference type="InterPro" id="IPR002934">
    <property type="entry name" value="Polymerase_NTP_transf_dom"/>
</dbReference>
<dbReference type="CDD" id="cd05403">
    <property type="entry name" value="NT_KNTase_like"/>
    <property type="match status" value="1"/>
</dbReference>
<protein>
    <submittedName>
        <fullName evidence="2">Nucleotidyltransferase domain-containing protein</fullName>
    </submittedName>
</protein>
<gene>
    <name evidence="2" type="ORF">ENT73_07270</name>
</gene>
<dbReference type="PANTHER" id="PTHR33933">
    <property type="entry name" value="NUCLEOTIDYLTRANSFERASE"/>
    <property type="match status" value="1"/>
</dbReference>
<organism evidence="2">
    <name type="scientific">Caldimicrobium thiodismutans</name>
    <dbReference type="NCBI Taxonomy" id="1653476"/>
    <lineage>
        <taxon>Bacteria</taxon>
        <taxon>Pseudomonadati</taxon>
        <taxon>Thermodesulfobacteriota</taxon>
        <taxon>Thermodesulfobacteria</taxon>
        <taxon>Thermodesulfobacteriales</taxon>
        <taxon>Thermodesulfobacteriaceae</taxon>
        <taxon>Caldimicrobium</taxon>
    </lineage>
</organism>
<dbReference type="InterPro" id="IPR052548">
    <property type="entry name" value="Type_VII_TA_antitoxin"/>
</dbReference>
<dbReference type="Pfam" id="PF01909">
    <property type="entry name" value="NTP_transf_2"/>
    <property type="match status" value="1"/>
</dbReference>
<feature type="domain" description="Polymerase nucleotidyl transferase" evidence="1">
    <location>
        <begin position="13"/>
        <end position="72"/>
    </location>
</feature>
<proteinExistence type="predicted"/>
<keyword evidence="2" id="KW-0808">Transferase</keyword>
<accession>A0A832GMN3</accession>
<dbReference type="AlphaFoldDB" id="A0A832GMN3"/>
<dbReference type="Gene3D" id="3.30.460.10">
    <property type="entry name" value="Beta Polymerase, domain 2"/>
    <property type="match status" value="1"/>
</dbReference>
<dbReference type="GO" id="GO:0016779">
    <property type="term" value="F:nucleotidyltransferase activity"/>
    <property type="evidence" value="ECO:0007669"/>
    <property type="project" value="InterPro"/>
</dbReference>
<sequence length="109" mass="12530">MLRQEFQRLIQLLSEKIKTYYGDNLISVVLFGSQARGTPRPDSDIDLLIVLSRAPKGRLKRTEDFTELEETLEPYIQNLRKKGIYTYINPVIKTKEEILKGKSPSPGYG</sequence>
<name>A0A832GMN3_9BACT</name>